<reference evidence="1 2" key="1">
    <citation type="submission" date="2018-08" db="EMBL/GenBank/DDBJ databases">
        <title>Chitinophagaceae sp. K23C18032701, a novel bacterium isolated from forest soil.</title>
        <authorList>
            <person name="Wang C."/>
        </authorList>
    </citation>
    <scope>NUCLEOTIDE SEQUENCE [LARGE SCALE GENOMIC DNA]</scope>
    <source>
        <strain evidence="1 2">K23C18032701</strain>
    </source>
</reference>
<evidence type="ECO:0000313" key="2">
    <source>
        <dbReference type="Proteomes" id="UP000261284"/>
    </source>
</evidence>
<gene>
    <name evidence="1" type="ORF">DXN05_18275</name>
</gene>
<proteinExistence type="predicted"/>
<dbReference type="RefSeq" id="WP_116848715.1">
    <property type="nucleotide sequence ID" value="NZ_QTJU01000007.1"/>
</dbReference>
<evidence type="ECO:0008006" key="3">
    <source>
        <dbReference type="Google" id="ProtNLM"/>
    </source>
</evidence>
<keyword evidence="2" id="KW-1185">Reference proteome</keyword>
<dbReference type="EMBL" id="QTJU01000007">
    <property type="protein sequence ID" value="RFM26931.1"/>
    <property type="molecule type" value="Genomic_DNA"/>
</dbReference>
<evidence type="ECO:0000313" key="1">
    <source>
        <dbReference type="EMBL" id="RFM26931.1"/>
    </source>
</evidence>
<name>A0A3E1NGG1_9BACT</name>
<sequence>MRTPTPGELLAVWEDTTCRTYLEKILQLLYVTSGNPTACTPVLWSIGERDARLLQLREWLFGSQLINLVHCPQCNELIEWETGTDTFRLQNWQQQPEVQLHSIATDDCVVHFRLPNSNDMLQVLYQEAYLDDASLILHNCITAAWHNGEPCVAAQLPQTALDAVNAYMEDADRQADIRIQLTCPACEHQWQSHFDIVSYLWIEVDNAVKHLLQETAVLAMAFGWTEEAILALSPQRRQYYLQMIKA</sequence>
<dbReference type="Pfam" id="PF12322">
    <property type="entry name" value="T4_baseplate"/>
    <property type="match status" value="1"/>
</dbReference>
<dbReference type="AlphaFoldDB" id="A0A3E1NGG1"/>
<dbReference type="OrthoDB" id="283948at2"/>
<comment type="caution">
    <text evidence="1">The sequence shown here is derived from an EMBL/GenBank/DDBJ whole genome shotgun (WGS) entry which is preliminary data.</text>
</comment>
<dbReference type="Proteomes" id="UP000261284">
    <property type="component" value="Unassembled WGS sequence"/>
</dbReference>
<accession>A0A3E1NGG1</accession>
<dbReference type="InterPro" id="IPR024364">
    <property type="entry name" value="Baseplate_phage_T4-like"/>
</dbReference>
<organism evidence="1 2">
    <name type="scientific">Deminuibacter soli</name>
    <dbReference type="NCBI Taxonomy" id="2291815"/>
    <lineage>
        <taxon>Bacteria</taxon>
        <taxon>Pseudomonadati</taxon>
        <taxon>Bacteroidota</taxon>
        <taxon>Chitinophagia</taxon>
        <taxon>Chitinophagales</taxon>
        <taxon>Chitinophagaceae</taxon>
        <taxon>Deminuibacter</taxon>
    </lineage>
</organism>
<protein>
    <recommendedName>
        <fullName evidence="3">Phage baseplate protein</fullName>
    </recommendedName>
</protein>